<dbReference type="PROSITE" id="PS00764">
    <property type="entry name" value="ENDONUCLEASE_III_1"/>
    <property type="match status" value="1"/>
</dbReference>
<dbReference type="EMBL" id="JAAAJB010000167">
    <property type="protein sequence ID" value="KAG0263197.1"/>
    <property type="molecule type" value="Genomic_DNA"/>
</dbReference>
<dbReference type="InterPro" id="IPR000445">
    <property type="entry name" value="HhH_motif"/>
</dbReference>
<dbReference type="InterPro" id="IPR015797">
    <property type="entry name" value="NUDIX_hydrolase-like_dom_sf"/>
</dbReference>
<comment type="caution">
    <text evidence="16">The sequence shown here is derived from an EMBL/GenBank/DDBJ whole genome shotgun (WGS) entry which is preliminary data.</text>
</comment>
<reference evidence="16" key="1">
    <citation type="journal article" date="2020" name="Fungal Divers.">
        <title>Resolving the Mortierellaceae phylogeny through synthesis of multi-gene phylogenetics and phylogenomics.</title>
        <authorList>
            <person name="Vandepol N."/>
            <person name="Liber J."/>
            <person name="Desiro A."/>
            <person name="Na H."/>
            <person name="Kennedy M."/>
            <person name="Barry K."/>
            <person name="Grigoriev I.V."/>
            <person name="Miller A.N."/>
            <person name="O'Donnell K."/>
            <person name="Stajich J.E."/>
            <person name="Bonito G."/>
        </authorList>
    </citation>
    <scope>NUCLEOTIDE SEQUENCE</scope>
    <source>
        <strain evidence="16">BC1065</strain>
    </source>
</reference>
<dbReference type="AlphaFoldDB" id="A0A9P6Q8V6"/>
<dbReference type="FunFam" id="1.10.1670.10:FF:000002">
    <property type="entry name" value="Adenine DNA glycosylase"/>
    <property type="match status" value="1"/>
</dbReference>
<dbReference type="SMART" id="SM00478">
    <property type="entry name" value="ENDO3c"/>
    <property type="match status" value="1"/>
</dbReference>
<dbReference type="EC" id="3.2.2.31" evidence="4"/>
<dbReference type="SUPFAM" id="SSF55811">
    <property type="entry name" value="Nudix"/>
    <property type="match status" value="1"/>
</dbReference>
<evidence type="ECO:0000256" key="5">
    <source>
        <dbReference type="ARBA" id="ARBA00022023"/>
    </source>
</evidence>
<keyword evidence="13" id="KW-0326">Glycosidase</keyword>
<dbReference type="GO" id="GO:0035485">
    <property type="term" value="F:adenine/guanine mispair binding"/>
    <property type="evidence" value="ECO:0007669"/>
    <property type="project" value="TreeGrafter"/>
</dbReference>
<dbReference type="GO" id="GO:0046872">
    <property type="term" value="F:metal ion binding"/>
    <property type="evidence" value="ECO:0007669"/>
    <property type="project" value="UniProtKB-KW"/>
</dbReference>
<feature type="compositionally biased region" description="Acidic residues" evidence="14">
    <location>
        <begin position="43"/>
        <end position="55"/>
    </location>
</feature>
<dbReference type="InterPro" id="IPR023170">
    <property type="entry name" value="HhH_base_excis_C"/>
</dbReference>
<evidence type="ECO:0000256" key="3">
    <source>
        <dbReference type="ARBA" id="ARBA00008343"/>
    </source>
</evidence>
<evidence type="ECO:0000256" key="10">
    <source>
        <dbReference type="ARBA" id="ARBA00023004"/>
    </source>
</evidence>
<evidence type="ECO:0000313" key="17">
    <source>
        <dbReference type="Proteomes" id="UP000807716"/>
    </source>
</evidence>
<evidence type="ECO:0000256" key="2">
    <source>
        <dbReference type="ARBA" id="ARBA00001966"/>
    </source>
</evidence>
<dbReference type="GO" id="GO:0000701">
    <property type="term" value="F:purine-specific mismatch base pair DNA N-glycosylase activity"/>
    <property type="evidence" value="ECO:0007669"/>
    <property type="project" value="UniProtKB-EC"/>
</dbReference>
<proteinExistence type="inferred from homology"/>
<dbReference type="GO" id="GO:0006298">
    <property type="term" value="P:mismatch repair"/>
    <property type="evidence" value="ECO:0007669"/>
    <property type="project" value="TreeGrafter"/>
</dbReference>
<comment type="catalytic activity">
    <reaction evidence="1">
        <text>Hydrolyzes free adenine bases from 7,8-dihydro-8-oxoguanine:adenine mismatched double-stranded DNA, leaving an apurinic site.</text>
        <dbReference type="EC" id="3.2.2.31"/>
    </reaction>
</comment>
<dbReference type="GO" id="GO:0032357">
    <property type="term" value="F:oxidized purine DNA binding"/>
    <property type="evidence" value="ECO:0007669"/>
    <property type="project" value="TreeGrafter"/>
</dbReference>
<dbReference type="InterPro" id="IPR003651">
    <property type="entry name" value="Endonuclease3_FeS-loop_motif"/>
</dbReference>
<keyword evidence="9" id="KW-0378">Hydrolase</keyword>
<evidence type="ECO:0000259" key="15">
    <source>
        <dbReference type="SMART" id="SM00478"/>
    </source>
</evidence>
<feature type="domain" description="HhH-GPD" evidence="15">
    <location>
        <begin position="198"/>
        <end position="350"/>
    </location>
</feature>
<evidence type="ECO:0000256" key="14">
    <source>
        <dbReference type="SAM" id="MobiDB-lite"/>
    </source>
</evidence>
<keyword evidence="10" id="KW-0408">Iron</keyword>
<dbReference type="InterPro" id="IPR011257">
    <property type="entry name" value="DNA_glycosylase"/>
</dbReference>
<keyword evidence="7" id="KW-0479">Metal-binding</keyword>
<dbReference type="Pfam" id="PF14815">
    <property type="entry name" value="NUDIX_4"/>
    <property type="match status" value="1"/>
</dbReference>
<keyword evidence="11" id="KW-0411">Iron-sulfur</keyword>
<dbReference type="Pfam" id="PF10576">
    <property type="entry name" value="EndIII_4Fe-2S"/>
    <property type="match status" value="1"/>
</dbReference>
<evidence type="ECO:0000256" key="13">
    <source>
        <dbReference type="ARBA" id="ARBA00023295"/>
    </source>
</evidence>
<dbReference type="Proteomes" id="UP000807716">
    <property type="component" value="Unassembled WGS sequence"/>
</dbReference>
<dbReference type="Gene3D" id="3.90.79.10">
    <property type="entry name" value="Nucleoside Triphosphate Pyrophosphohydrolase"/>
    <property type="match status" value="1"/>
</dbReference>
<dbReference type="PANTHER" id="PTHR42944:SF1">
    <property type="entry name" value="ADENINE DNA GLYCOSYLASE"/>
    <property type="match status" value="1"/>
</dbReference>
<evidence type="ECO:0000256" key="9">
    <source>
        <dbReference type="ARBA" id="ARBA00022801"/>
    </source>
</evidence>
<keyword evidence="17" id="KW-1185">Reference proteome</keyword>
<dbReference type="InterPro" id="IPR029119">
    <property type="entry name" value="MutY_C"/>
</dbReference>
<dbReference type="GO" id="GO:0005634">
    <property type="term" value="C:nucleus"/>
    <property type="evidence" value="ECO:0007669"/>
    <property type="project" value="TreeGrafter"/>
</dbReference>
<keyword evidence="6" id="KW-0004">4Fe-4S</keyword>
<dbReference type="GO" id="GO:0051539">
    <property type="term" value="F:4 iron, 4 sulfur cluster binding"/>
    <property type="evidence" value="ECO:0007669"/>
    <property type="project" value="UniProtKB-KW"/>
</dbReference>
<keyword evidence="12" id="KW-0234">DNA repair</keyword>
<dbReference type="SUPFAM" id="SSF48150">
    <property type="entry name" value="DNA-glycosylase"/>
    <property type="match status" value="1"/>
</dbReference>
<feature type="compositionally biased region" description="Low complexity" evidence="14">
    <location>
        <begin position="610"/>
        <end position="628"/>
    </location>
</feature>
<dbReference type="Gene3D" id="1.10.1670.10">
    <property type="entry name" value="Helix-hairpin-Helix base-excision DNA repair enzymes (C-terminal)"/>
    <property type="match status" value="1"/>
</dbReference>
<dbReference type="Pfam" id="PF00730">
    <property type="entry name" value="HhH-GPD"/>
    <property type="match status" value="1"/>
</dbReference>
<accession>A0A9P6Q8V6</accession>
<comment type="similarity">
    <text evidence="3">Belongs to the Nth/MutY family.</text>
</comment>
<evidence type="ECO:0000256" key="12">
    <source>
        <dbReference type="ARBA" id="ARBA00023204"/>
    </source>
</evidence>
<dbReference type="Gene3D" id="1.10.340.30">
    <property type="entry name" value="Hypothetical protein, domain 2"/>
    <property type="match status" value="1"/>
</dbReference>
<dbReference type="CDD" id="cd03431">
    <property type="entry name" value="NUDIX_DNA_Glycosylase_C-MutY"/>
    <property type="match status" value="1"/>
</dbReference>
<gene>
    <name evidence="16" type="ORF">DFQ27_001883</name>
</gene>
<organism evidence="16 17">
    <name type="scientific">Actinomortierella ambigua</name>
    <dbReference type="NCBI Taxonomy" id="1343610"/>
    <lineage>
        <taxon>Eukaryota</taxon>
        <taxon>Fungi</taxon>
        <taxon>Fungi incertae sedis</taxon>
        <taxon>Mucoromycota</taxon>
        <taxon>Mortierellomycotina</taxon>
        <taxon>Mortierellomycetes</taxon>
        <taxon>Mortierellales</taxon>
        <taxon>Mortierellaceae</taxon>
        <taxon>Actinomortierella</taxon>
    </lineage>
</organism>
<evidence type="ECO:0000256" key="8">
    <source>
        <dbReference type="ARBA" id="ARBA00022763"/>
    </source>
</evidence>
<evidence type="ECO:0000256" key="6">
    <source>
        <dbReference type="ARBA" id="ARBA00022485"/>
    </source>
</evidence>
<dbReference type="SMART" id="SM00525">
    <property type="entry name" value="FES"/>
    <property type="match status" value="1"/>
</dbReference>
<comment type="cofactor">
    <cofactor evidence="2">
        <name>[4Fe-4S] cluster</name>
        <dbReference type="ChEBI" id="CHEBI:49883"/>
    </cofactor>
</comment>
<dbReference type="CDD" id="cd00056">
    <property type="entry name" value="ENDO3c"/>
    <property type="match status" value="1"/>
</dbReference>
<dbReference type="Pfam" id="PF00633">
    <property type="entry name" value="HHH"/>
    <property type="match status" value="1"/>
</dbReference>
<evidence type="ECO:0000256" key="1">
    <source>
        <dbReference type="ARBA" id="ARBA00000843"/>
    </source>
</evidence>
<evidence type="ECO:0000256" key="4">
    <source>
        <dbReference type="ARBA" id="ARBA00012045"/>
    </source>
</evidence>
<evidence type="ECO:0000256" key="7">
    <source>
        <dbReference type="ARBA" id="ARBA00022723"/>
    </source>
</evidence>
<feature type="compositionally biased region" description="Polar residues" evidence="14">
    <location>
        <begin position="1"/>
        <end position="18"/>
    </location>
</feature>
<dbReference type="OrthoDB" id="10248838at2759"/>
<feature type="region of interest" description="Disordered" evidence="14">
    <location>
        <begin position="1"/>
        <end position="72"/>
    </location>
</feature>
<dbReference type="InterPro" id="IPR004035">
    <property type="entry name" value="Endouclease-III_FeS-bd_BS"/>
</dbReference>
<dbReference type="GO" id="GO:0034039">
    <property type="term" value="F:8-oxo-7,8-dihydroguanine DNA N-glycosylase activity"/>
    <property type="evidence" value="ECO:0007669"/>
    <property type="project" value="TreeGrafter"/>
</dbReference>
<protein>
    <recommendedName>
        <fullName evidence="5">Adenine DNA glycosylase</fullName>
        <ecNumber evidence="4">3.2.2.31</ecNumber>
    </recommendedName>
</protein>
<feature type="region of interest" description="Disordered" evidence="14">
    <location>
        <begin position="610"/>
        <end position="653"/>
    </location>
</feature>
<evidence type="ECO:0000313" key="16">
    <source>
        <dbReference type="EMBL" id="KAG0263197.1"/>
    </source>
</evidence>
<dbReference type="PANTHER" id="PTHR42944">
    <property type="entry name" value="ADENINE DNA GLYCOSYLASE"/>
    <property type="match status" value="1"/>
</dbReference>
<dbReference type="GO" id="GO:0006285">
    <property type="term" value="P:base-excision repair, AP site formation"/>
    <property type="evidence" value="ECO:0007669"/>
    <property type="project" value="UniProtKB-ARBA"/>
</dbReference>
<sequence>MHENTSRGSSSMTPSGLSRPSRAASTKAALAISNTSKSHGSDDESLDESDSDTFSEVETKEQVSETQPRTRVAKTTVIAATVTTGNAKKRIKQDRSPLLCTSDDTFMSTTANVQDIEDLISDAARVRRAGGRHLRGYHLFMTTQERERLQQHVVDWYDIHHRKLPWRRSFLLDGQADVANLTAEDGQRAYEIWVSEIMCQQTQIATVIPYYNKWMSQWPTLASLAAADIEDVNKAWTGLGYYSRAKRLHEGAQKVLKEFNGILPADPVELAKSVPGIGRYTAGAIVSHAYNVPAAIVDGNVVRLLSRLRAIGGDVKSPKVVDLHWEVAEQLVHQTRPGCFNQGLMELGALVCTPTNPKCDECPVQSSCRALAERLELNQSRKEKLGASLKRKASDLEDEQWSGKNECDLCLPEIEVDGKDRGLVTQYPRKAVKKAPRDEECAVSILHRVWRSDDDGGTQRSEYLLVKRPNQGLLAGMWEFPTVEQEELGKEKAARLKAKAADSLSDYQHRSQSSDSFLRTRLGINLAECCDSVVRQDLGSATHLFSHIRKVYHAEYIMATGWHWTDAQWKRPKNCPEVEWVSEEALATAAIPTGIGKTFQLLRKLRTGKSGAKKASGGASSSSQSASARNARPSSEPDKSQPSISRFFKHQSK</sequence>
<dbReference type="InterPro" id="IPR044298">
    <property type="entry name" value="MIG/MutY"/>
</dbReference>
<dbReference type="InterPro" id="IPR003265">
    <property type="entry name" value="HhH-GPD_domain"/>
</dbReference>
<dbReference type="FunFam" id="1.10.340.30:FF:000002">
    <property type="entry name" value="Adenine DNA glycosylase"/>
    <property type="match status" value="1"/>
</dbReference>
<evidence type="ECO:0000256" key="11">
    <source>
        <dbReference type="ARBA" id="ARBA00023014"/>
    </source>
</evidence>
<name>A0A9P6Q8V6_9FUNG</name>
<keyword evidence="8" id="KW-0227">DNA damage</keyword>